<evidence type="ECO:0000313" key="2">
    <source>
        <dbReference type="Proteomes" id="UP001163255"/>
    </source>
</evidence>
<organism evidence="1 2">
    <name type="scientific">Endozoicomonas euniceicola</name>
    <dbReference type="NCBI Taxonomy" id="1234143"/>
    <lineage>
        <taxon>Bacteria</taxon>
        <taxon>Pseudomonadati</taxon>
        <taxon>Pseudomonadota</taxon>
        <taxon>Gammaproteobacteria</taxon>
        <taxon>Oceanospirillales</taxon>
        <taxon>Endozoicomonadaceae</taxon>
        <taxon>Endozoicomonas</taxon>
    </lineage>
</organism>
<sequence length="60" mass="7277">MNRKEDILRRTIKHIEYSAQSNERLSVSENLSKRSRQAFREYAECDRQLIRDLESLIDHQ</sequence>
<accession>A0ABY6GNH9</accession>
<protein>
    <submittedName>
        <fullName evidence="1">Uncharacterized protein</fullName>
    </submittedName>
</protein>
<dbReference type="EMBL" id="CP103300">
    <property type="protein sequence ID" value="UYM14283.1"/>
    <property type="molecule type" value="Genomic_DNA"/>
</dbReference>
<evidence type="ECO:0000313" key="1">
    <source>
        <dbReference type="EMBL" id="UYM14283.1"/>
    </source>
</evidence>
<dbReference type="Proteomes" id="UP001163255">
    <property type="component" value="Chromosome"/>
</dbReference>
<reference evidence="1" key="1">
    <citation type="submission" date="2022-10" db="EMBL/GenBank/DDBJ databases">
        <title>Completed Genome Sequence of two octocoral isolated bacterium, Endozoicomonas euniceicola EF212T and Endozoicomonas gorgoniicola PS125T.</title>
        <authorList>
            <person name="Chiou Y.-J."/>
            <person name="Chen Y.-H."/>
        </authorList>
    </citation>
    <scope>NUCLEOTIDE SEQUENCE</scope>
    <source>
        <strain evidence="1">EF212</strain>
    </source>
</reference>
<gene>
    <name evidence="1" type="ORF">NX720_15400</name>
</gene>
<name>A0ABY6GNH9_9GAMM</name>
<keyword evidence="2" id="KW-1185">Reference proteome</keyword>
<dbReference type="RefSeq" id="WP_262595689.1">
    <property type="nucleotide sequence ID" value="NZ_CP103300.1"/>
</dbReference>
<proteinExistence type="predicted"/>